<dbReference type="AlphaFoldDB" id="A0A0A8ZXH3"/>
<sequence>MNCSTHFFVTKYLLRPSCSFRSSFSLLKLFQLFLDLIN</sequence>
<organism evidence="1">
    <name type="scientific">Arundo donax</name>
    <name type="common">Giant reed</name>
    <name type="synonym">Donax arundinaceus</name>
    <dbReference type="NCBI Taxonomy" id="35708"/>
    <lineage>
        <taxon>Eukaryota</taxon>
        <taxon>Viridiplantae</taxon>
        <taxon>Streptophyta</taxon>
        <taxon>Embryophyta</taxon>
        <taxon>Tracheophyta</taxon>
        <taxon>Spermatophyta</taxon>
        <taxon>Magnoliopsida</taxon>
        <taxon>Liliopsida</taxon>
        <taxon>Poales</taxon>
        <taxon>Poaceae</taxon>
        <taxon>PACMAD clade</taxon>
        <taxon>Arundinoideae</taxon>
        <taxon>Arundineae</taxon>
        <taxon>Arundo</taxon>
    </lineage>
</organism>
<protein>
    <submittedName>
        <fullName evidence="1">Uncharacterized protein</fullName>
    </submittedName>
</protein>
<accession>A0A0A8ZXH3</accession>
<proteinExistence type="predicted"/>
<dbReference type="EMBL" id="GBRH01256430">
    <property type="protein sequence ID" value="JAD41465.1"/>
    <property type="molecule type" value="Transcribed_RNA"/>
</dbReference>
<name>A0A0A8ZXH3_ARUDO</name>
<reference evidence="1" key="2">
    <citation type="journal article" date="2015" name="Data Brief">
        <title>Shoot transcriptome of the giant reed, Arundo donax.</title>
        <authorList>
            <person name="Barrero R.A."/>
            <person name="Guerrero F.D."/>
            <person name="Moolhuijzen P."/>
            <person name="Goolsby J.A."/>
            <person name="Tidwell J."/>
            <person name="Bellgard S.E."/>
            <person name="Bellgard M.I."/>
        </authorList>
    </citation>
    <scope>NUCLEOTIDE SEQUENCE</scope>
    <source>
        <tissue evidence="1">Shoot tissue taken approximately 20 cm above the soil surface</tissue>
    </source>
</reference>
<evidence type="ECO:0000313" key="1">
    <source>
        <dbReference type="EMBL" id="JAD41465.1"/>
    </source>
</evidence>
<reference evidence="1" key="1">
    <citation type="submission" date="2014-09" db="EMBL/GenBank/DDBJ databases">
        <authorList>
            <person name="Magalhaes I.L.F."/>
            <person name="Oliveira U."/>
            <person name="Santos F.R."/>
            <person name="Vidigal T.H.D.A."/>
            <person name="Brescovit A.D."/>
            <person name="Santos A.J."/>
        </authorList>
    </citation>
    <scope>NUCLEOTIDE SEQUENCE</scope>
    <source>
        <tissue evidence="1">Shoot tissue taken approximately 20 cm above the soil surface</tissue>
    </source>
</reference>